<evidence type="ECO:0000256" key="4">
    <source>
        <dbReference type="ARBA" id="ARBA00022679"/>
    </source>
</evidence>
<feature type="binding site" evidence="11">
    <location>
        <position position="53"/>
    </location>
    <ligand>
        <name>S-adenosyl-L-methionine</name>
        <dbReference type="ChEBI" id="CHEBI:59789"/>
    </ligand>
</feature>
<comment type="similarity">
    <text evidence="11 12">Belongs to the class I-like SAM-binding methyltransferase superfamily. rRNA adenine N(6)-methyltransferase family.</text>
</comment>
<evidence type="ECO:0000313" key="14">
    <source>
        <dbReference type="EMBL" id="NXO03338.1"/>
    </source>
</evidence>
<dbReference type="InterPro" id="IPR001737">
    <property type="entry name" value="KsgA/Erm"/>
</dbReference>
<dbReference type="EC" id="2.1.1.-" evidence="12"/>
<comment type="subcellular location">
    <subcellularLocation>
        <location evidence="1">Mitochondrion</location>
    </subcellularLocation>
</comment>
<keyword evidence="2 12" id="KW-0698">rRNA processing</keyword>
<keyword evidence="3 11" id="KW-0489">Methyltransferase</keyword>
<evidence type="ECO:0000256" key="2">
    <source>
        <dbReference type="ARBA" id="ARBA00022552"/>
    </source>
</evidence>
<dbReference type="GO" id="GO:0005759">
    <property type="term" value="C:mitochondrial matrix"/>
    <property type="evidence" value="ECO:0007669"/>
    <property type="project" value="TreeGrafter"/>
</dbReference>
<evidence type="ECO:0000256" key="5">
    <source>
        <dbReference type="ARBA" id="ARBA00022691"/>
    </source>
</evidence>
<dbReference type="GO" id="GO:0034246">
    <property type="term" value="F:mitochondrial transcription factor activity"/>
    <property type="evidence" value="ECO:0007669"/>
    <property type="project" value="TreeGrafter"/>
</dbReference>
<evidence type="ECO:0000256" key="7">
    <source>
        <dbReference type="ARBA" id="ARBA00022946"/>
    </source>
</evidence>
<dbReference type="GO" id="GO:0003723">
    <property type="term" value="F:RNA binding"/>
    <property type="evidence" value="ECO:0007669"/>
    <property type="project" value="UniProtKB-UniRule"/>
</dbReference>
<protein>
    <recommendedName>
        <fullName evidence="12">rRNA adenine N(6)-methyltransferase</fullName>
        <ecNumber evidence="12">2.1.1.-</ecNumber>
    </recommendedName>
</protein>
<keyword evidence="7" id="KW-0809">Transit peptide</keyword>
<comment type="caution">
    <text evidence="14">The sequence shown here is derived from an EMBL/GenBank/DDBJ whole genome shotgun (WGS) entry which is preliminary data.</text>
</comment>
<feature type="non-terminal residue" evidence="14">
    <location>
        <position position="328"/>
    </location>
</feature>
<evidence type="ECO:0000256" key="10">
    <source>
        <dbReference type="ARBA" id="ARBA00023163"/>
    </source>
</evidence>
<gene>
    <name evidence="14" type="primary">Tfb2m</name>
    <name evidence="14" type="ORF">RHICYA_R05930</name>
</gene>
<feature type="binding site" evidence="11">
    <location>
        <position position="79"/>
    </location>
    <ligand>
        <name>S-adenosyl-L-methionine</name>
        <dbReference type="ChEBI" id="CHEBI:59789"/>
    </ligand>
</feature>
<dbReference type="OrthoDB" id="9895503at2759"/>
<dbReference type="SUPFAM" id="SSF53335">
    <property type="entry name" value="S-adenosyl-L-methionine-dependent methyltransferases"/>
    <property type="match status" value="1"/>
</dbReference>
<evidence type="ECO:0000256" key="8">
    <source>
        <dbReference type="ARBA" id="ARBA00023015"/>
    </source>
</evidence>
<dbReference type="InterPro" id="IPR029063">
    <property type="entry name" value="SAM-dependent_MTases_sf"/>
</dbReference>
<evidence type="ECO:0000256" key="6">
    <source>
        <dbReference type="ARBA" id="ARBA00022884"/>
    </source>
</evidence>
<evidence type="ECO:0000256" key="11">
    <source>
        <dbReference type="PROSITE-ProRule" id="PRU01026"/>
    </source>
</evidence>
<proteinExistence type="inferred from homology"/>
<dbReference type="PIRSF" id="PIRSF027833">
    <property type="entry name" value="MtTFB2"/>
    <property type="match status" value="1"/>
</dbReference>
<dbReference type="Pfam" id="PF00398">
    <property type="entry name" value="RrnaAD"/>
    <property type="match status" value="1"/>
</dbReference>
<dbReference type="Proteomes" id="UP000565785">
    <property type="component" value="Unassembled WGS sequence"/>
</dbReference>
<keyword evidence="6 11" id="KW-0694">RNA-binding</keyword>
<name>A0A7L1NYB2_RHICY</name>
<dbReference type="Gene3D" id="3.40.50.150">
    <property type="entry name" value="Vaccinia Virus protein VP39"/>
    <property type="match status" value="1"/>
</dbReference>
<feature type="non-terminal residue" evidence="14">
    <location>
        <position position="1"/>
    </location>
</feature>
<evidence type="ECO:0000256" key="3">
    <source>
        <dbReference type="ARBA" id="ARBA00022603"/>
    </source>
</evidence>
<dbReference type="PROSITE" id="PS51689">
    <property type="entry name" value="SAM_RNA_A_N6_MT"/>
    <property type="match status" value="1"/>
</dbReference>
<reference evidence="14 15" key="1">
    <citation type="submission" date="2019-09" db="EMBL/GenBank/DDBJ databases">
        <title>Bird 10,000 Genomes (B10K) Project - Family phase.</title>
        <authorList>
            <person name="Zhang G."/>
        </authorList>
    </citation>
    <scope>NUCLEOTIDE SEQUENCE [LARGE SCALE GENOMIC DNA]</scope>
    <source>
        <strain evidence="14">B10K-DU-002-35</strain>
        <tissue evidence="14">Muscle</tissue>
    </source>
</reference>
<evidence type="ECO:0000313" key="15">
    <source>
        <dbReference type="Proteomes" id="UP000565785"/>
    </source>
</evidence>
<dbReference type="GO" id="GO:0000179">
    <property type="term" value="F:rRNA (adenine-N6,N6-)-dimethyltransferase activity"/>
    <property type="evidence" value="ECO:0007669"/>
    <property type="project" value="UniProtKB-UniRule"/>
</dbReference>
<keyword evidence="10" id="KW-0804">Transcription</keyword>
<dbReference type="GO" id="GO:0006391">
    <property type="term" value="P:transcription initiation at mitochondrial promoter"/>
    <property type="evidence" value="ECO:0007669"/>
    <property type="project" value="TreeGrafter"/>
</dbReference>
<dbReference type="InterPro" id="IPR020598">
    <property type="entry name" value="rRNA_Ade_methylase_Trfase_N"/>
</dbReference>
<organism evidence="14 15">
    <name type="scientific">Rhinopomastus cyanomelas</name>
    <name type="common">Common scimitarbill</name>
    <dbReference type="NCBI Taxonomy" id="113115"/>
    <lineage>
        <taxon>Eukaryota</taxon>
        <taxon>Metazoa</taxon>
        <taxon>Chordata</taxon>
        <taxon>Craniata</taxon>
        <taxon>Vertebrata</taxon>
        <taxon>Euteleostomi</taxon>
        <taxon>Archelosauria</taxon>
        <taxon>Archosauria</taxon>
        <taxon>Dinosauria</taxon>
        <taxon>Saurischia</taxon>
        <taxon>Theropoda</taxon>
        <taxon>Coelurosauria</taxon>
        <taxon>Aves</taxon>
        <taxon>Neognathae</taxon>
        <taxon>Neoaves</taxon>
        <taxon>Telluraves</taxon>
        <taxon>Coraciimorphae</taxon>
        <taxon>Bucerotiformes</taxon>
        <taxon>Rhinopomastidae</taxon>
        <taxon>Rhinopomastus</taxon>
    </lineage>
</organism>
<evidence type="ECO:0000259" key="13">
    <source>
        <dbReference type="SMART" id="SM00650"/>
    </source>
</evidence>
<feature type="binding site" evidence="11">
    <location>
        <position position="3"/>
    </location>
    <ligand>
        <name>S-adenosyl-L-methionine</name>
        <dbReference type="ChEBI" id="CHEBI:59789"/>
    </ligand>
</feature>
<comment type="caution">
    <text evidence="11">Lacks conserved residue(s) required for the propagation of feature annotation.</text>
</comment>
<dbReference type="SMART" id="SM00650">
    <property type="entry name" value="rADc"/>
    <property type="match status" value="1"/>
</dbReference>
<dbReference type="AlphaFoldDB" id="A0A7L1NYB2"/>
<evidence type="ECO:0000256" key="12">
    <source>
        <dbReference type="RuleBase" id="RU362106"/>
    </source>
</evidence>
<keyword evidence="4 11" id="KW-0808">Transferase</keyword>
<accession>A0A7L1NYB2</accession>
<sequence>RFIACPKLARRVRRCMQRTVGPKAQPVVVEIAPGPGVLTRTLLKAGMRVVALESNPAFLPDLQSLENSLDGQLKVIYGDFFRMDPLMSGQLKPPAMSSETLFETMGVAAVPWRADVPVKIFGIVGQTQRNERNRLWRLLFSLYECASIYKYGRLELNIFISEKEYKVLTGKPGDAKAYKALSVLSQVACEIELLHKEPWSSFLTNMKSGGLAIPKSKWLPNDHLCLVQLTPRKNLFTESLTPTNSATFIFMVKQCFGKPSCKLIDRLNSWTLDGGEKLLKRLKISRTAEIRNLYPEDFVHLFEALQNSAEFSEMWFYDETLESVENLN</sequence>
<dbReference type="EMBL" id="VXBP01009254">
    <property type="protein sequence ID" value="NXO03338.1"/>
    <property type="molecule type" value="Genomic_DNA"/>
</dbReference>
<feature type="domain" description="Ribosomal RNA adenine methylase transferase N-terminal" evidence="13">
    <location>
        <begin position="12"/>
        <end position="207"/>
    </location>
</feature>
<dbReference type="PANTHER" id="PTHR11727">
    <property type="entry name" value="DIMETHYLADENOSINE TRANSFERASE"/>
    <property type="match status" value="1"/>
</dbReference>
<keyword evidence="5 11" id="KW-0949">S-adenosyl-L-methionine</keyword>
<evidence type="ECO:0000256" key="9">
    <source>
        <dbReference type="ARBA" id="ARBA00023128"/>
    </source>
</evidence>
<keyword evidence="8" id="KW-0805">Transcription regulation</keyword>
<dbReference type="PANTHER" id="PTHR11727:SF13">
    <property type="entry name" value="DIMETHYLADENOSINE TRANSFERASE 2, MITOCHONDRIAL"/>
    <property type="match status" value="1"/>
</dbReference>
<keyword evidence="15" id="KW-1185">Reference proteome</keyword>
<evidence type="ECO:0000256" key="1">
    <source>
        <dbReference type="ARBA" id="ARBA00004173"/>
    </source>
</evidence>
<keyword evidence="9" id="KW-0496">Mitochondrion</keyword>